<dbReference type="InterPro" id="IPR001179">
    <property type="entry name" value="PPIase_FKBP_dom"/>
</dbReference>
<dbReference type="Pfam" id="PF00254">
    <property type="entry name" value="FKBP_C"/>
    <property type="match status" value="1"/>
</dbReference>
<dbReference type="Proteomes" id="UP000249203">
    <property type="component" value="Unassembled WGS sequence"/>
</dbReference>
<dbReference type="AlphaFoldDB" id="A0A327WZY5"/>
<dbReference type="EMBL" id="QLMD01000005">
    <property type="protein sequence ID" value="RAJ98286.1"/>
    <property type="molecule type" value="Genomic_DNA"/>
</dbReference>
<evidence type="ECO:0000313" key="12">
    <source>
        <dbReference type="Proteomes" id="UP000287865"/>
    </source>
</evidence>
<sequence>MKTMQKVFAVSALTLALSACGNQAEQEVEIDFDDEIQRQSYALGASIGIYVEENLSYQQEAGVELDSDIIIRAFAESARGDSRMSQQEAEDILIALQEQVQRQRAEIVGGRAMSEGQEYLAENAERDNVVITESGLQYEIIREGEGERPASTDYVEVHYEGSLVNGDVFDSSYQRGEPAVFPLNRVIPGWTEGLQLMREGAHYRFVIPAELAYGEREVGGGRIPANSTLIFEVELLSIVGDDEE</sequence>
<evidence type="ECO:0000256" key="5">
    <source>
        <dbReference type="PROSITE-ProRule" id="PRU00277"/>
    </source>
</evidence>
<dbReference type="GO" id="GO:0003755">
    <property type="term" value="F:peptidyl-prolyl cis-trans isomerase activity"/>
    <property type="evidence" value="ECO:0007669"/>
    <property type="project" value="UniProtKB-UniRule"/>
</dbReference>
<evidence type="ECO:0000256" key="6">
    <source>
        <dbReference type="RuleBase" id="RU003915"/>
    </source>
</evidence>
<dbReference type="PROSITE" id="PS51257">
    <property type="entry name" value="PROKAR_LIPOPROTEIN"/>
    <property type="match status" value="1"/>
</dbReference>
<dbReference type="InterPro" id="IPR046357">
    <property type="entry name" value="PPIase_dom_sf"/>
</dbReference>
<dbReference type="GO" id="GO:0006457">
    <property type="term" value="P:protein folding"/>
    <property type="evidence" value="ECO:0007669"/>
    <property type="project" value="InterPro"/>
</dbReference>
<dbReference type="EC" id="5.2.1.8" evidence="6"/>
<proteinExistence type="inferred from homology"/>
<dbReference type="InterPro" id="IPR036944">
    <property type="entry name" value="PPIase_FKBP_N_sf"/>
</dbReference>
<dbReference type="EMBL" id="PIPK01000005">
    <property type="protein sequence ID" value="RUO24881.1"/>
    <property type="molecule type" value="Genomic_DNA"/>
</dbReference>
<evidence type="ECO:0000259" key="8">
    <source>
        <dbReference type="PROSITE" id="PS50059"/>
    </source>
</evidence>
<dbReference type="Proteomes" id="UP000287865">
    <property type="component" value="Unassembled WGS sequence"/>
</dbReference>
<organism evidence="9 11">
    <name type="scientific">Aliidiomarina maris</name>
    <dbReference type="NCBI Taxonomy" id="531312"/>
    <lineage>
        <taxon>Bacteria</taxon>
        <taxon>Pseudomonadati</taxon>
        <taxon>Pseudomonadota</taxon>
        <taxon>Gammaproteobacteria</taxon>
        <taxon>Alteromonadales</taxon>
        <taxon>Idiomarinaceae</taxon>
        <taxon>Aliidiomarina</taxon>
    </lineage>
</organism>
<accession>A0A327WZY5</accession>
<name>A0A327WZY5_9GAMM</name>
<reference evidence="9 11" key="2">
    <citation type="submission" date="2018-06" db="EMBL/GenBank/DDBJ databases">
        <title>Genomic Encyclopedia of Type Strains, Phase III (KMG-III): the genomes of soil and plant-associated and newly described type strains.</title>
        <authorList>
            <person name="Whitman W."/>
        </authorList>
    </citation>
    <scope>NUCLEOTIDE SEQUENCE [LARGE SCALE GENOMIC DNA]</scope>
    <source>
        <strain evidence="9 11">CGMCC 1.15366</strain>
    </source>
</reference>
<dbReference type="Gene3D" id="3.10.50.40">
    <property type="match status" value="1"/>
</dbReference>
<keyword evidence="7" id="KW-0732">Signal</keyword>
<comment type="similarity">
    <text evidence="2 6">Belongs to the FKBP-type PPIase family.</text>
</comment>
<dbReference type="SUPFAM" id="SSF54534">
    <property type="entry name" value="FKBP-like"/>
    <property type="match status" value="1"/>
</dbReference>
<keyword evidence="3 5" id="KW-0697">Rotamase</keyword>
<dbReference type="PANTHER" id="PTHR43811:SF19">
    <property type="entry name" value="39 KDA FK506-BINDING NUCLEAR PROTEIN"/>
    <property type="match status" value="1"/>
</dbReference>
<comment type="caution">
    <text evidence="9">The sequence shown here is derived from an EMBL/GenBank/DDBJ whole genome shotgun (WGS) entry which is preliminary data.</text>
</comment>
<dbReference type="Gene3D" id="1.10.287.460">
    <property type="entry name" value="Peptidyl-prolyl cis-trans isomerase, FKBP-type, N-terminal domain"/>
    <property type="match status" value="1"/>
</dbReference>
<dbReference type="OrthoDB" id="9814548at2"/>
<protein>
    <recommendedName>
        <fullName evidence="6">Peptidyl-prolyl cis-trans isomerase</fullName>
        <ecNumber evidence="6">5.2.1.8</ecNumber>
    </recommendedName>
</protein>
<dbReference type="FunFam" id="3.10.50.40:FF:000006">
    <property type="entry name" value="Peptidyl-prolyl cis-trans isomerase"/>
    <property type="match status" value="1"/>
</dbReference>
<evidence type="ECO:0000256" key="1">
    <source>
        <dbReference type="ARBA" id="ARBA00000971"/>
    </source>
</evidence>
<dbReference type="PROSITE" id="PS50059">
    <property type="entry name" value="FKBP_PPIASE"/>
    <property type="match status" value="1"/>
</dbReference>
<evidence type="ECO:0000313" key="10">
    <source>
        <dbReference type="EMBL" id="RUO24881.1"/>
    </source>
</evidence>
<dbReference type="PANTHER" id="PTHR43811">
    <property type="entry name" value="FKBP-TYPE PEPTIDYL-PROLYL CIS-TRANS ISOMERASE FKPA"/>
    <property type="match status" value="1"/>
</dbReference>
<evidence type="ECO:0000256" key="7">
    <source>
        <dbReference type="SAM" id="SignalP"/>
    </source>
</evidence>
<evidence type="ECO:0000256" key="4">
    <source>
        <dbReference type="ARBA" id="ARBA00023235"/>
    </source>
</evidence>
<dbReference type="Pfam" id="PF01346">
    <property type="entry name" value="FKBP_N"/>
    <property type="match status" value="1"/>
</dbReference>
<evidence type="ECO:0000313" key="9">
    <source>
        <dbReference type="EMBL" id="RAJ98286.1"/>
    </source>
</evidence>
<dbReference type="InterPro" id="IPR000774">
    <property type="entry name" value="PPIase_FKBP_N"/>
</dbReference>
<feature type="signal peptide" evidence="7">
    <location>
        <begin position="1"/>
        <end position="24"/>
    </location>
</feature>
<keyword evidence="4 5" id="KW-0413">Isomerase</keyword>
<evidence type="ECO:0000256" key="2">
    <source>
        <dbReference type="ARBA" id="ARBA00006577"/>
    </source>
</evidence>
<evidence type="ECO:0000256" key="3">
    <source>
        <dbReference type="ARBA" id="ARBA00023110"/>
    </source>
</evidence>
<gene>
    <name evidence="9" type="ORF">B0I24_10537</name>
    <name evidence="10" type="ORF">CWE07_07530</name>
</gene>
<reference evidence="10 12" key="1">
    <citation type="journal article" date="2018" name="Front. Microbiol.">
        <title>Genome-Based Analysis Reveals the Taxonomy and Diversity of the Family Idiomarinaceae.</title>
        <authorList>
            <person name="Liu Y."/>
            <person name="Lai Q."/>
            <person name="Shao Z."/>
        </authorList>
    </citation>
    <scope>NUCLEOTIDE SEQUENCE [LARGE SCALE GENOMIC DNA]</scope>
    <source>
        <strain evidence="10 12">CF12-14</strain>
    </source>
</reference>
<dbReference type="RefSeq" id="WP_111569141.1">
    <property type="nucleotide sequence ID" value="NZ_PIPK01000005.1"/>
</dbReference>
<keyword evidence="12" id="KW-1185">Reference proteome</keyword>
<comment type="catalytic activity">
    <reaction evidence="1 5 6">
        <text>[protein]-peptidylproline (omega=180) = [protein]-peptidylproline (omega=0)</text>
        <dbReference type="Rhea" id="RHEA:16237"/>
        <dbReference type="Rhea" id="RHEA-COMP:10747"/>
        <dbReference type="Rhea" id="RHEA-COMP:10748"/>
        <dbReference type="ChEBI" id="CHEBI:83833"/>
        <dbReference type="ChEBI" id="CHEBI:83834"/>
        <dbReference type="EC" id="5.2.1.8"/>
    </reaction>
</comment>
<feature type="domain" description="PPIase FKBP-type" evidence="8">
    <location>
        <begin position="152"/>
        <end position="239"/>
    </location>
</feature>
<evidence type="ECO:0000313" key="11">
    <source>
        <dbReference type="Proteomes" id="UP000249203"/>
    </source>
</evidence>
<feature type="chain" id="PRO_5016345965" description="Peptidyl-prolyl cis-trans isomerase" evidence="7">
    <location>
        <begin position="25"/>
        <end position="244"/>
    </location>
</feature>